<feature type="transmembrane region" description="Helical" evidence="8">
    <location>
        <begin position="93"/>
        <end position="110"/>
    </location>
</feature>
<dbReference type="GO" id="GO:0016763">
    <property type="term" value="F:pentosyltransferase activity"/>
    <property type="evidence" value="ECO:0007669"/>
    <property type="project" value="TreeGrafter"/>
</dbReference>
<dbReference type="InterPro" id="IPR050297">
    <property type="entry name" value="LipidA_mod_glycosyltrf_83"/>
</dbReference>
<dbReference type="EMBL" id="MGJI01000006">
    <property type="protein sequence ID" value="OGN05650.1"/>
    <property type="molecule type" value="Genomic_DNA"/>
</dbReference>
<feature type="transmembrane region" description="Helical" evidence="8">
    <location>
        <begin position="212"/>
        <end position="232"/>
    </location>
</feature>
<dbReference type="Proteomes" id="UP000177507">
    <property type="component" value="Unassembled WGS sequence"/>
</dbReference>
<proteinExistence type="predicted"/>
<dbReference type="PANTHER" id="PTHR33908:SF11">
    <property type="entry name" value="MEMBRANE PROTEIN"/>
    <property type="match status" value="1"/>
</dbReference>
<dbReference type="PANTHER" id="PTHR33908">
    <property type="entry name" value="MANNOSYLTRANSFERASE YKCB-RELATED"/>
    <property type="match status" value="1"/>
</dbReference>
<dbReference type="STRING" id="1802668.A2831_00500"/>
<organism evidence="10 11">
    <name type="scientific">Candidatus Yanofskybacteria bacterium RIFCSPHIGHO2_01_FULL_44_17</name>
    <dbReference type="NCBI Taxonomy" id="1802668"/>
    <lineage>
        <taxon>Bacteria</taxon>
        <taxon>Candidatus Yanofskyibacteriota</taxon>
    </lineage>
</organism>
<dbReference type="GO" id="GO:0009103">
    <property type="term" value="P:lipopolysaccharide biosynthetic process"/>
    <property type="evidence" value="ECO:0007669"/>
    <property type="project" value="UniProtKB-ARBA"/>
</dbReference>
<keyword evidence="3" id="KW-0328">Glycosyltransferase</keyword>
<dbReference type="AlphaFoldDB" id="A0A1F8EZ80"/>
<dbReference type="GO" id="GO:0005886">
    <property type="term" value="C:plasma membrane"/>
    <property type="evidence" value="ECO:0007669"/>
    <property type="project" value="UniProtKB-SubCell"/>
</dbReference>
<evidence type="ECO:0000256" key="6">
    <source>
        <dbReference type="ARBA" id="ARBA00022989"/>
    </source>
</evidence>
<comment type="caution">
    <text evidence="10">The sequence shown here is derived from an EMBL/GenBank/DDBJ whole genome shotgun (WGS) entry which is preliminary data.</text>
</comment>
<evidence type="ECO:0000256" key="7">
    <source>
        <dbReference type="ARBA" id="ARBA00023136"/>
    </source>
</evidence>
<dbReference type="InterPro" id="IPR038731">
    <property type="entry name" value="RgtA/B/C-like"/>
</dbReference>
<evidence type="ECO:0000313" key="10">
    <source>
        <dbReference type="EMBL" id="OGN05650.1"/>
    </source>
</evidence>
<keyword evidence="4" id="KW-0808">Transferase</keyword>
<feature type="transmembrane region" description="Helical" evidence="8">
    <location>
        <begin position="7"/>
        <end position="25"/>
    </location>
</feature>
<feature type="transmembrane region" description="Helical" evidence="8">
    <location>
        <begin position="176"/>
        <end position="200"/>
    </location>
</feature>
<feature type="transmembrane region" description="Helical" evidence="8">
    <location>
        <begin position="63"/>
        <end position="81"/>
    </location>
</feature>
<feature type="transmembrane region" description="Helical" evidence="8">
    <location>
        <begin position="138"/>
        <end position="156"/>
    </location>
</feature>
<evidence type="ECO:0000313" key="11">
    <source>
        <dbReference type="Proteomes" id="UP000177507"/>
    </source>
</evidence>
<protein>
    <recommendedName>
        <fullName evidence="9">Glycosyltransferase RgtA/B/C/D-like domain-containing protein</fullName>
    </recommendedName>
</protein>
<feature type="transmembrane region" description="Helical" evidence="8">
    <location>
        <begin position="116"/>
        <end position="133"/>
    </location>
</feature>
<feature type="transmembrane region" description="Helical" evidence="8">
    <location>
        <begin position="295"/>
        <end position="315"/>
    </location>
</feature>
<keyword evidence="2" id="KW-1003">Cell membrane</keyword>
<evidence type="ECO:0000259" key="9">
    <source>
        <dbReference type="Pfam" id="PF13231"/>
    </source>
</evidence>
<name>A0A1F8EZ80_9BACT</name>
<evidence type="ECO:0000256" key="5">
    <source>
        <dbReference type="ARBA" id="ARBA00022692"/>
    </source>
</evidence>
<evidence type="ECO:0000256" key="3">
    <source>
        <dbReference type="ARBA" id="ARBA00022676"/>
    </source>
</evidence>
<sequence length="484" mass="55572">MLKEKPWILVAIFLAVFFISTYKLTESPRTWYDDGLFMQVARNVVHFNTFGVQSAPGEIDRSIASYVTTGPSVTYPIAIIYKFFGVGLLQARLLMVVFLLMLVAASFWLIYEVFGYKEAVISTLLLVSFAPLYGNGKIVLGEIPGLLFLVLFLLALNKLEDSGYKNHFWSVWAGLGMGLAIVAKPIFILLLPAVVIWVLWKRKTIRLDAGSALRFFIFFLAPVFLFYLTYFGKENSVFGVLSFYGNNYSAGLKDILVSVINNIRKLFNESTPIYFSATMIVWIWFYWFRSRRNIIIKSAESVAILFSILIGLAYLKTPGWYRYFFPGHILALMFFPVAFASFAKFVSQRLLKDKLPHFLPFAALGLIIIFQFYQVGFSSWVAGDYHSTRSKELGEYLKNLDMDKSIFVYQAAEAVTFLPHDNYYQYFHITGDRFLGDRQALISGIPDEVIVASKSMNLAREYLGRYKLKTKLYRDLYLVFEKKQ</sequence>
<evidence type="ECO:0000256" key="8">
    <source>
        <dbReference type="SAM" id="Phobius"/>
    </source>
</evidence>
<feature type="domain" description="Glycosyltransferase RgtA/B/C/D-like" evidence="9">
    <location>
        <begin position="71"/>
        <end position="218"/>
    </location>
</feature>
<evidence type="ECO:0000256" key="2">
    <source>
        <dbReference type="ARBA" id="ARBA00022475"/>
    </source>
</evidence>
<feature type="transmembrane region" description="Helical" evidence="8">
    <location>
        <begin position="271"/>
        <end position="288"/>
    </location>
</feature>
<dbReference type="Pfam" id="PF13231">
    <property type="entry name" value="PMT_2"/>
    <property type="match status" value="1"/>
</dbReference>
<keyword evidence="6 8" id="KW-1133">Transmembrane helix</keyword>
<comment type="subcellular location">
    <subcellularLocation>
        <location evidence="1">Cell membrane</location>
        <topology evidence="1">Multi-pass membrane protein</topology>
    </subcellularLocation>
</comment>
<accession>A0A1F8EZ80</accession>
<evidence type="ECO:0000256" key="1">
    <source>
        <dbReference type="ARBA" id="ARBA00004651"/>
    </source>
</evidence>
<keyword evidence="7 8" id="KW-0472">Membrane</keyword>
<gene>
    <name evidence="10" type="ORF">A2831_00500</name>
</gene>
<feature type="transmembrane region" description="Helical" evidence="8">
    <location>
        <begin position="358"/>
        <end position="382"/>
    </location>
</feature>
<evidence type="ECO:0000256" key="4">
    <source>
        <dbReference type="ARBA" id="ARBA00022679"/>
    </source>
</evidence>
<reference evidence="10 11" key="1">
    <citation type="journal article" date="2016" name="Nat. Commun.">
        <title>Thousands of microbial genomes shed light on interconnected biogeochemical processes in an aquifer system.</title>
        <authorList>
            <person name="Anantharaman K."/>
            <person name="Brown C.T."/>
            <person name="Hug L.A."/>
            <person name="Sharon I."/>
            <person name="Castelle C.J."/>
            <person name="Probst A.J."/>
            <person name="Thomas B.C."/>
            <person name="Singh A."/>
            <person name="Wilkins M.J."/>
            <person name="Karaoz U."/>
            <person name="Brodie E.L."/>
            <person name="Williams K.H."/>
            <person name="Hubbard S.S."/>
            <person name="Banfield J.F."/>
        </authorList>
    </citation>
    <scope>NUCLEOTIDE SEQUENCE [LARGE SCALE GENOMIC DNA]</scope>
</reference>
<keyword evidence="5 8" id="KW-0812">Transmembrane</keyword>
<feature type="transmembrane region" description="Helical" evidence="8">
    <location>
        <begin position="327"/>
        <end position="346"/>
    </location>
</feature>